<name>A0A2P2QNI2_RHIMU</name>
<protein>
    <submittedName>
        <fullName evidence="1">Uncharacterized protein</fullName>
    </submittedName>
</protein>
<organism evidence="1">
    <name type="scientific">Rhizophora mucronata</name>
    <name type="common">Asiatic mangrove</name>
    <dbReference type="NCBI Taxonomy" id="61149"/>
    <lineage>
        <taxon>Eukaryota</taxon>
        <taxon>Viridiplantae</taxon>
        <taxon>Streptophyta</taxon>
        <taxon>Embryophyta</taxon>
        <taxon>Tracheophyta</taxon>
        <taxon>Spermatophyta</taxon>
        <taxon>Magnoliopsida</taxon>
        <taxon>eudicotyledons</taxon>
        <taxon>Gunneridae</taxon>
        <taxon>Pentapetalae</taxon>
        <taxon>rosids</taxon>
        <taxon>fabids</taxon>
        <taxon>Malpighiales</taxon>
        <taxon>Rhizophoraceae</taxon>
        <taxon>Rhizophora</taxon>
    </lineage>
</organism>
<proteinExistence type="predicted"/>
<dbReference type="EMBL" id="GGEC01088088">
    <property type="protein sequence ID" value="MBX68572.1"/>
    <property type="molecule type" value="Transcribed_RNA"/>
</dbReference>
<evidence type="ECO:0000313" key="1">
    <source>
        <dbReference type="EMBL" id="MBX68572.1"/>
    </source>
</evidence>
<sequence>MKFTCKLQCAAANPQLQNFPRAFKKRLLPAGSLPIPRIDENENSRKPRHISGFQFLILRIGSSGADNGWLRFVI</sequence>
<dbReference type="AlphaFoldDB" id="A0A2P2QNI2"/>
<reference evidence="1" key="1">
    <citation type="submission" date="2018-02" db="EMBL/GenBank/DDBJ databases">
        <title>Rhizophora mucronata_Transcriptome.</title>
        <authorList>
            <person name="Meera S.P."/>
            <person name="Sreeshan A."/>
            <person name="Augustine A."/>
        </authorList>
    </citation>
    <scope>NUCLEOTIDE SEQUENCE</scope>
    <source>
        <tissue evidence="1">Leaf</tissue>
    </source>
</reference>
<accession>A0A2P2QNI2</accession>